<dbReference type="InterPro" id="IPR010310">
    <property type="entry name" value="T7SS_ESAT-6-like"/>
</dbReference>
<dbReference type="Proteomes" id="UP001180551">
    <property type="component" value="Unassembled WGS sequence"/>
</dbReference>
<organism evidence="2 3">
    <name type="scientific">Streptomyces mooreae</name>
    <dbReference type="NCBI Taxonomy" id="3075523"/>
    <lineage>
        <taxon>Bacteria</taxon>
        <taxon>Bacillati</taxon>
        <taxon>Actinomycetota</taxon>
        <taxon>Actinomycetes</taxon>
        <taxon>Kitasatosporales</taxon>
        <taxon>Streptomycetaceae</taxon>
        <taxon>Streptomyces</taxon>
    </lineage>
</organism>
<reference evidence="2" key="1">
    <citation type="submission" date="2024-05" db="EMBL/GenBank/DDBJ databases">
        <title>30 novel species of actinomycetes from the DSMZ collection.</title>
        <authorList>
            <person name="Nouioui I."/>
        </authorList>
    </citation>
    <scope>NUCLEOTIDE SEQUENCE</scope>
    <source>
        <strain evidence="2">DSM 41527</strain>
    </source>
</reference>
<proteinExistence type="predicted"/>
<dbReference type="Pfam" id="PF06013">
    <property type="entry name" value="WXG100"/>
    <property type="match status" value="1"/>
</dbReference>
<evidence type="ECO:0000313" key="2">
    <source>
        <dbReference type="EMBL" id="MDT0459055.1"/>
    </source>
</evidence>
<feature type="region of interest" description="Disordered" evidence="1">
    <location>
        <begin position="103"/>
        <end position="123"/>
    </location>
</feature>
<sequence length="123" mass="13302">MGWGTTPTPPNSGGNGVAQIKNPAKLRQAGNNSLELAGELHTKGRGAKDETAHAAADFKDPSWDGRLGKALDQTVDIWDDQVARLVRTLRDIHTKCTNTADNYERAEGENAEKFKSTPKTPFG</sequence>
<evidence type="ECO:0000256" key="1">
    <source>
        <dbReference type="SAM" id="MobiDB-lite"/>
    </source>
</evidence>
<feature type="compositionally biased region" description="Basic and acidic residues" evidence="1">
    <location>
        <begin position="38"/>
        <end position="62"/>
    </location>
</feature>
<gene>
    <name evidence="2" type="ORF">RM550_25625</name>
</gene>
<comment type="caution">
    <text evidence="2">The sequence shown here is derived from an EMBL/GenBank/DDBJ whole genome shotgun (WGS) entry which is preliminary data.</text>
</comment>
<dbReference type="EMBL" id="JAVRFE010000038">
    <property type="protein sequence ID" value="MDT0459055.1"/>
    <property type="molecule type" value="Genomic_DNA"/>
</dbReference>
<keyword evidence="3" id="KW-1185">Reference proteome</keyword>
<name>A0ABU2TDV8_9ACTN</name>
<accession>A0ABU2TDV8</accession>
<feature type="region of interest" description="Disordered" evidence="1">
    <location>
        <begin position="28"/>
        <end position="62"/>
    </location>
</feature>
<dbReference type="Gene3D" id="1.10.287.1060">
    <property type="entry name" value="ESAT-6-like"/>
    <property type="match status" value="1"/>
</dbReference>
<evidence type="ECO:0000313" key="3">
    <source>
        <dbReference type="Proteomes" id="UP001180551"/>
    </source>
</evidence>
<feature type="compositionally biased region" description="Basic and acidic residues" evidence="1">
    <location>
        <begin position="103"/>
        <end position="115"/>
    </location>
</feature>
<dbReference type="RefSeq" id="WP_311626109.1">
    <property type="nucleotide sequence ID" value="NZ_JAVRFE010000038.1"/>
</dbReference>
<protein>
    <submittedName>
        <fullName evidence="2">WXG100 family type VII secretion target</fullName>
    </submittedName>
</protein>
<dbReference type="SUPFAM" id="SSF140453">
    <property type="entry name" value="EsxAB dimer-like"/>
    <property type="match status" value="1"/>
</dbReference>
<dbReference type="InterPro" id="IPR036689">
    <property type="entry name" value="ESAT-6-like_sf"/>
</dbReference>